<dbReference type="GO" id="GO:0005737">
    <property type="term" value="C:cytoplasm"/>
    <property type="evidence" value="ECO:0007669"/>
    <property type="project" value="UniProtKB-SubCell"/>
</dbReference>
<feature type="compositionally biased region" description="Low complexity" evidence="8">
    <location>
        <begin position="45"/>
        <end position="54"/>
    </location>
</feature>
<feature type="compositionally biased region" description="Low complexity" evidence="8">
    <location>
        <begin position="119"/>
        <end position="131"/>
    </location>
</feature>
<evidence type="ECO:0000256" key="8">
    <source>
        <dbReference type="SAM" id="MobiDB-lite"/>
    </source>
</evidence>
<dbReference type="SMART" id="SM00252">
    <property type="entry name" value="SH2"/>
    <property type="match status" value="1"/>
</dbReference>
<evidence type="ECO:0000259" key="10">
    <source>
        <dbReference type="PROSITE" id="PS50001"/>
    </source>
</evidence>
<dbReference type="Pfam" id="PF00640">
    <property type="entry name" value="PID"/>
    <property type="match status" value="1"/>
</dbReference>
<keyword evidence="3" id="KW-0963">Cytoplasm</keyword>
<dbReference type="InterPro" id="IPR011993">
    <property type="entry name" value="PH-like_dom_sf"/>
</dbReference>
<comment type="subcellular location">
    <subcellularLocation>
        <location evidence="1">Cytoplasm</location>
    </subcellularLocation>
</comment>
<keyword evidence="5 7" id="KW-0727">SH2 domain</keyword>
<dbReference type="Pfam" id="PF00017">
    <property type="entry name" value="SH2"/>
    <property type="match status" value="1"/>
</dbReference>
<dbReference type="AlphaFoldDB" id="A0A5A9N3V2"/>
<sequence length="661" mass="71103">MELVPKTKYTPFRSDSFSSTDETASNPSLPSSAPLTPLTPPGIPPSLSSSSLTPILPPTSPRQAENSPTTLCSFFPRMGALRLGVSSTLLPGLKASGRPTGAAGGQGGSGESPEDAGTPAASCSPLLSLTAPSPPPRPPQDMNRLGGASRRARVEGGQLGGDEWTRHGSFVNKPTRGWLHSDGVVSTTGVSYTVRYMGCVEVQQSMRALDFSTRTQVTREAISVVCEAVPGAKGAQRRRKPSSRCLSSILGKSNLQFAGMIINLTVSTSSLNLLAVDCKQIIANHHMQSISFASGGDPDTAEYVAYVAKDPVNQRACHILECSEGLAQEVISTIGQAFELRFKQYLKNPPKLVTPHDRMAPFDGSAWEEEEEDLAPPPDVPYYNNFPGKQPPPGGLFDMRTRQGHSTGSTLPYGQPSQNDIHKQPLPPLPVGVKEGGLFDDPSYVNVHKARPPAPAAANGNAHRDAFDMTADMAERLLTKDGDFLVRESGTTPGQYVLTGQQGGQPKHLLLVDPEGVVRTKDHRFESVSHLISYHMDNRLPIISAGSEVCLQQPVTLEREKVDIHSTPPQTGSRPALLKLIPSSVVHAVQSTVERWSDMHPQRPQTHAMPSSLGQNLRDAAPRMGRGKNLLGGNVAYGVTQSLKECLYFLLCCWCIKEILD</sequence>
<dbReference type="GO" id="GO:0007169">
    <property type="term" value="P:cell surface receptor protein tyrosine kinase signaling pathway"/>
    <property type="evidence" value="ECO:0007669"/>
    <property type="project" value="TreeGrafter"/>
</dbReference>
<dbReference type="PANTHER" id="PTHR10337">
    <property type="entry name" value="SHC TRANSFORMING PROTEIN"/>
    <property type="match status" value="1"/>
</dbReference>
<dbReference type="Proteomes" id="UP000324632">
    <property type="component" value="Chromosome 24"/>
</dbReference>
<evidence type="ECO:0000313" key="12">
    <source>
        <dbReference type="Proteomes" id="UP000324632"/>
    </source>
</evidence>
<dbReference type="EMBL" id="SOYY01000024">
    <property type="protein sequence ID" value="KAA0703207.1"/>
    <property type="molecule type" value="Genomic_DNA"/>
</dbReference>
<name>A0A5A9N3V2_9TELE</name>
<evidence type="ECO:0000256" key="4">
    <source>
        <dbReference type="ARBA" id="ARBA00022604"/>
    </source>
</evidence>
<keyword evidence="4" id="KW-0341">Growth regulation</keyword>
<evidence type="ECO:0000313" key="11">
    <source>
        <dbReference type="EMBL" id="KAA0703207.1"/>
    </source>
</evidence>
<evidence type="ECO:0000259" key="9">
    <source>
        <dbReference type="PROSITE" id="PS01179"/>
    </source>
</evidence>
<dbReference type="PRINTS" id="PR00629">
    <property type="entry name" value="SHCPIDOMAIN"/>
</dbReference>
<organism evidence="11 12">
    <name type="scientific">Triplophysa tibetana</name>
    <dbReference type="NCBI Taxonomy" id="1572043"/>
    <lineage>
        <taxon>Eukaryota</taxon>
        <taxon>Metazoa</taxon>
        <taxon>Chordata</taxon>
        <taxon>Craniata</taxon>
        <taxon>Vertebrata</taxon>
        <taxon>Euteleostomi</taxon>
        <taxon>Actinopterygii</taxon>
        <taxon>Neopterygii</taxon>
        <taxon>Teleostei</taxon>
        <taxon>Ostariophysi</taxon>
        <taxon>Cypriniformes</taxon>
        <taxon>Nemacheilidae</taxon>
        <taxon>Triplophysa</taxon>
    </lineage>
</organism>
<dbReference type="SMART" id="SM00462">
    <property type="entry name" value="PTB"/>
    <property type="match status" value="1"/>
</dbReference>
<evidence type="ECO:0000256" key="2">
    <source>
        <dbReference type="ARBA" id="ARBA00020297"/>
    </source>
</evidence>
<dbReference type="PROSITE" id="PS01179">
    <property type="entry name" value="PID"/>
    <property type="match status" value="1"/>
</dbReference>
<reference evidence="11 12" key="1">
    <citation type="journal article" date="2019" name="Mol. Ecol. Resour.">
        <title>Chromosome-level genome assembly of Triplophysa tibetana, a fish adapted to the harsh high-altitude environment of the Tibetan Plateau.</title>
        <authorList>
            <person name="Yang X."/>
            <person name="Liu H."/>
            <person name="Ma Z."/>
            <person name="Zou Y."/>
            <person name="Zou M."/>
            <person name="Mao Y."/>
            <person name="Li X."/>
            <person name="Wang H."/>
            <person name="Chen T."/>
            <person name="Wang W."/>
            <person name="Yang R."/>
        </authorList>
    </citation>
    <scope>NUCLEOTIDE SEQUENCE [LARGE SCALE GENOMIC DNA]</scope>
    <source>
        <strain evidence="11">TTIB1903HZAU</strain>
        <tissue evidence="11">Muscle</tissue>
    </source>
</reference>
<evidence type="ECO:0000256" key="7">
    <source>
        <dbReference type="PROSITE-ProRule" id="PRU00191"/>
    </source>
</evidence>
<feature type="domain" description="PID" evidence="9">
    <location>
        <begin position="189"/>
        <end position="367"/>
    </location>
</feature>
<protein>
    <recommendedName>
        <fullName evidence="2">SHC-transforming protein 1</fullName>
    </recommendedName>
    <alternativeName>
        <fullName evidence="6">Src homology 2 domain-containing-transforming protein C1</fullName>
    </alternativeName>
</protein>
<feature type="region of interest" description="Disordered" evidence="8">
    <location>
        <begin position="1"/>
        <end position="70"/>
    </location>
</feature>
<dbReference type="Gene3D" id="3.30.505.10">
    <property type="entry name" value="SH2 domain"/>
    <property type="match status" value="1"/>
</dbReference>
<dbReference type="InterPro" id="IPR036860">
    <property type="entry name" value="SH2_dom_sf"/>
</dbReference>
<feature type="compositionally biased region" description="Low complexity" evidence="8">
    <location>
        <begin position="23"/>
        <end position="36"/>
    </location>
</feature>
<feature type="domain" description="SH2" evidence="10">
    <location>
        <begin position="457"/>
        <end position="555"/>
    </location>
</feature>
<dbReference type="SUPFAM" id="SSF55550">
    <property type="entry name" value="SH2 domain"/>
    <property type="match status" value="1"/>
</dbReference>
<dbReference type="InterPro" id="IPR006020">
    <property type="entry name" value="PTB/PI_dom"/>
</dbReference>
<dbReference type="SUPFAM" id="SSF50729">
    <property type="entry name" value="PH domain-like"/>
    <property type="match status" value="1"/>
</dbReference>
<feature type="region of interest" description="Disordered" evidence="8">
    <location>
        <begin position="387"/>
        <end position="417"/>
    </location>
</feature>
<proteinExistence type="predicted"/>
<dbReference type="FunFam" id="2.30.29.30:FF:000036">
    <property type="entry name" value="SHC-transforming protein 1 isoform 3"/>
    <property type="match status" value="1"/>
</dbReference>
<dbReference type="PROSITE" id="PS50001">
    <property type="entry name" value="SH2"/>
    <property type="match status" value="1"/>
</dbReference>
<feature type="region of interest" description="Disordered" evidence="8">
    <location>
        <begin position="96"/>
        <end position="168"/>
    </location>
</feature>
<evidence type="ECO:0000256" key="5">
    <source>
        <dbReference type="ARBA" id="ARBA00022999"/>
    </source>
</evidence>
<dbReference type="Pfam" id="PF15221">
    <property type="entry name" value="LEP503"/>
    <property type="match status" value="1"/>
</dbReference>
<dbReference type="FunFam" id="3.30.505.10:FF:000005">
    <property type="entry name" value="SHC-transforming protein 1 isoform 3"/>
    <property type="match status" value="1"/>
</dbReference>
<keyword evidence="12" id="KW-1185">Reference proteome</keyword>
<dbReference type="InterPro" id="IPR006019">
    <property type="entry name" value="PID_Shc-like"/>
</dbReference>
<dbReference type="GO" id="GO:0005886">
    <property type="term" value="C:plasma membrane"/>
    <property type="evidence" value="ECO:0007669"/>
    <property type="project" value="TreeGrafter"/>
</dbReference>
<dbReference type="Gene3D" id="2.30.29.30">
    <property type="entry name" value="Pleckstrin-homology domain (PH domain)/Phosphotyrosine-binding domain (PTB)"/>
    <property type="match status" value="1"/>
</dbReference>
<dbReference type="InterPro" id="IPR051235">
    <property type="entry name" value="CEP152/SHC-Transforming"/>
</dbReference>
<evidence type="ECO:0000256" key="6">
    <source>
        <dbReference type="ARBA" id="ARBA00031530"/>
    </source>
</evidence>
<dbReference type="CDD" id="cd09925">
    <property type="entry name" value="SH2_SHC"/>
    <property type="match status" value="1"/>
</dbReference>
<dbReference type="CDD" id="cd01209">
    <property type="entry name" value="PTB_Shc"/>
    <property type="match status" value="1"/>
</dbReference>
<feature type="compositionally biased region" description="Polar residues" evidence="8">
    <location>
        <begin position="404"/>
        <end position="417"/>
    </location>
</feature>
<dbReference type="InterPro" id="IPR029194">
    <property type="entry name" value="LEP503"/>
</dbReference>
<comment type="caution">
    <text evidence="11">The sequence shown here is derived from an EMBL/GenBank/DDBJ whole genome shotgun (WGS) entry which is preliminary data.</text>
</comment>
<feature type="compositionally biased region" description="Polar residues" evidence="8">
    <location>
        <begin position="13"/>
        <end position="22"/>
    </location>
</feature>
<dbReference type="GO" id="GO:0030971">
    <property type="term" value="F:receptor tyrosine kinase binding"/>
    <property type="evidence" value="ECO:0007669"/>
    <property type="project" value="TreeGrafter"/>
</dbReference>
<gene>
    <name evidence="11" type="ORF">E1301_Tti006996</name>
</gene>
<evidence type="ECO:0000256" key="3">
    <source>
        <dbReference type="ARBA" id="ARBA00022490"/>
    </source>
</evidence>
<dbReference type="InterPro" id="IPR000980">
    <property type="entry name" value="SH2"/>
</dbReference>
<dbReference type="GO" id="GO:0035556">
    <property type="term" value="P:intracellular signal transduction"/>
    <property type="evidence" value="ECO:0007669"/>
    <property type="project" value="InterPro"/>
</dbReference>
<dbReference type="InterPro" id="IPR035676">
    <property type="entry name" value="SHC_SH2"/>
</dbReference>
<accession>A0A5A9N3V2</accession>
<evidence type="ECO:0000256" key="1">
    <source>
        <dbReference type="ARBA" id="ARBA00004496"/>
    </source>
</evidence>
<dbReference type="PANTHER" id="PTHR10337:SF2">
    <property type="entry name" value="SHC-TRANSFORMING PROTEIN 1"/>
    <property type="match status" value="1"/>
</dbReference>